<protein>
    <recommendedName>
        <fullName evidence="5">Membrane anchor Opy2 N-terminal domain-containing protein</fullName>
    </recommendedName>
</protein>
<feature type="compositionally biased region" description="Low complexity" evidence="1">
    <location>
        <begin position="372"/>
        <end position="389"/>
    </location>
</feature>
<feature type="compositionally biased region" description="Polar residues" evidence="1">
    <location>
        <begin position="394"/>
        <end position="406"/>
    </location>
</feature>
<evidence type="ECO:0000313" key="4">
    <source>
        <dbReference type="Proteomes" id="UP001497453"/>
    </source>
</evidence>
<sequence length="700" mass="73446">MVPRNLNALLVARQSDDSDCPPCPDPPPCNCADNEQCIVVNRDCFTCSFNKCIPLASDTKSGGVSAGAVAGAVVSAVVFLVAVILAFLWYRRRSHRRQAAAPAGESKKDAPARAEDVLNRPDPNEKPVTPSPEQQETGTVRVYGGNSITTINLDPEMQGSSAMGTSGHDGVRSSTQSNPFEDNHSIQTTSTGTRSNVIPIALVAPGSVSSGSARSNPVRPSRDPSLNLNLDNNSPQSEASRSGPSYAQSTRSGFTAYRNSYMTTGSYASDLFSEAPVIITPTHGTIKQVLGTAKAEVIRTSPSSVGDGLTPPASAESGRTNFAVNKPPARSPLAASSFGPADVLQESKEEQGQDVSVDNGPFGDEHSPYIVSGSPQPSPAASSNSFAVPEVTPSAYSSQEDWSPNSPRRPWEGGKSRPDSVSTQAQSIIGAEFGSATRVNVGLNHLSANNTVSSRSANSDTLDTPVSAALSTPRTPYRMTSGKLVAPQTGPQAASSPTGGAFELQQRRAMEDLDAAQRMDRSSVVSSASTRADSILEGFPFVPPSPISDRPIRTPPRSPLAQQAFANSNASAGSPPRSPVPTAQPPVQNQAKEDDKAQNVTVRQRAPKKQPNLPPPSMNRKVLGLSTASESSTMSNGLGSFPFQIDSGVSMESSESNSPPSSVSGRQRASLDTLALTSDLSSYPLGFDKNIMNHYPGAKR</sequence>
<feature type="compositionally biased region" description="Polar residues" evidence="1">
    <location>
        <begin position="489"/>
        <end position="498"/>
    </location>
</feature>
<feature type="compositionally biased region" description="Low complexity" evidence="1">
    <location>
        <begin position="647"/>
        <end position="670"/>
    </location>
</feature>
<feature type="compositionally biased region" description="Basic and acidic residues" evidence="1">
    <location>
        <begin position="409"/>
        <end position="418"/>
    </location>
</feature>
<evidence type="ECO:0000256" key="1">
    <source>
        <dbReference type="SAM" id="MobiDB-lite"/>
    </source>
</evidence>
<evidence type="ECO:0000256" key="2">
    <source>
        <dbReference type="SAM" id="Phobius"/>
    </source>
</evidence>
<proteinExistence type="predicted"/>
<keyword evidence="2" id="KW-0812">Transmembrane</keyword>
<dbReference type="EMBL" id="OZ037945">
    <property type="protein sequence ID" value="CAL1700154.1"/>
    <property type="molecule type" value="Genomic_DNA"/>
</dbReference>
<evidence type="ECO:0000313" key="3">
    <source>
        <dbReference type="EMBL" id="CAL1700154.1"/>
    </source>
</evidence>
<organism evidence="3 4">
    <name type="scientific">Somion occarium</name>
    <dbReference type="NCBI Taxonomy" id="3059160"/>
    <lineage>
        <taxon>Eukaryota</taxon>
        <taxon>Fungi</taxon>
        <taxon>Dikarya</taxon>
        <taxon>Basidiomycota</taxon>
        <taxon>Agaricomycotina</taxon>
        <taxon>Agaricomycetes</taxon>
        <taxon>Polyporales</taxon>
        <taxon>Cerrenaceae</taxon>
        <taxon>Somion</taxon>
    </lineage>
</organism>
<reference evidence="4" key="1">
    <citation type="submission" date="2024-04" db="EMBL/GenBank/DDBJ databases">
        <authorList>
            <person name="Shaw F."/>
            <person name="Minotto A."/>
        </authorList>
    </citation>
    <scope>NUCLEOTIDE SEQUENCE [LARGE SCALE GENOMIC DNA]</scope>
</reference>
<feature type="compositionally biased region" description="Polar residues" evidence="1">
    <location>
        <begin position="236"/>
        <end position="250"/>
    </location>
</feature>
<feature type="region of interest" description="Disordered" evidence="1">
    <location>
        <begin position="98"/>
        <end position="193"/>
    </location>
</feature>
<feature type="compositionally biased region" description="Low complexity" evidence="1">
    <location>
        <begin position="561"/>
        <end position="572"/>
    </location>
</feature>
<dbReference type="Proteomes" id="UP001497453">
    <property type="component" value="Chromosome 2"/>
</dbReference>
<feature type="compositionally biased region" description="Low complexity" evidence="1">
    <location>
        <begin position="223"/>
        <end position="235"/>
    </location>
</feature>
<feature type="transmembrane region" description="Helical" evidence="2">
    <location>
        <begin position="64"/>
        <end position="90"/>
    </location>
</feature>
<accession>A0ABP1CZT4</accession>
<keyword evidence="4" id="KW-1185">Reference proteome</keyword>
<feature type="region of interest" description="Disordered" evidence="1">
    <location>
        <begin position="301"/>
        <end position="424"/>
    </location>
</feature>
<evidence type="ECO:0008006" key="5">
    <source>
        <dbReference type="Google" id="ProtNLM"/>
    </source>
</evidence>
<keyword evidence="2" id="KW-0472">Membrane</keyword>
<feature type="compositionally biased region" description="Basic and acidic residues" evidence="1">
    <location>
        <begin position="105"/>
        <end position="125"/>
    </location>
</feature>
<gene>
    <name evidence="3" type="ORF">GFSPODELE1_LOCUS3017</name>
</gene>
<feature type="compositionally biased region" description="Polar residues" evidence="1">
    <location>
        <begin position="146"/>
        <end position="164"/>
    </location>
</feature>
<feature type="compositionally biased region" description="Polar residues" evidence="1">
    <location>
        <begin position="172"/>
        <end position="193"/>
    </location>
</feature>
<feature type="region of interest" description="Disordered" evidence="1">
    <location>
        <begin position="450"/>
        <end position="499"/>
    </location>
</feature>
<name>A0ABP1CZT4_9APHY</name>
<feature type="region of interest" description="Disordered" evidence="1">
    <location>
        <begin position="536"/>
        <end position="670"/>
    </location>
</feature>
<feature type="compositionally biased region" description="Polar residues" evidence="1">
    <location>
        <begin position="450"/>
        <end position="474"/>
    </location>
</feature>
<feature type="region of interest" description="Disordered" evidence="1">
    <location>
        <begin position="206"/>
        <end position="250"/>
    </location>
</feature>
<feature type="compositionally biased region" description="Polar residues" evidence="1">
    <location>
        <begin position="626"/>
        <end position="638"/>
    </location>
</feature>
<keyword evidence="2" id="KW-1133">Transmembrane helix</keyword>